<keyword evidence="2" id="KW-0719">Serine esterase</keyword>
<keyword evidence="9" id="KW-1185">Reference proteome</keyword>
<evidence type="ECO:0000256" key="1">
    <source>
        <dbReference type="ARBA" id="ARBA00005964"/>
    </source>
</evidence>
<feature type="domain" description="Carboxylesterase type B" evidence="7">
    <location>
        <begin position="77"/>
        <end position="555"/>
    </location>
</feature>
<evidence type="ECO:0000259" key="7">
    <source>
        <dbReference type="Pfam" id="PF00135"/>
    </source>
</evidence>
<dbReference type="PROSITE" id="PS00941">
    <property type="entry name" value="CARBOXYLESTERASE_B_2"/>
    <property type="match status" value="1"/>
</dbReference>
<organism evidence="8 9">
    <name type="scientific">Pseudolycoriella hygida</name>
    <dbReference type="NCBI Taxonomy" id="35572"/>
    <lineage>
        <taxon>Eukaryota</taxon>
        <taxon>Metazoa</taxon>
        <taxon>Ecdysozoa</taxon>
        <taxon>Arthropoda</taxon>
        <taxon>Hexapoda</taxon>
        <taxon>Insecta</taxon>
        <taxon>Pterygota</taxon>
        <taxon>Neoptera</taxon>
        <taxon>Endopterygota</taxon>
        <taxon>Diptera</taxon>
        <taxon>Nematocera</taxon>
        <taxon>Sciaroidea</taxon>
        <taxon>Sciaridae</taxon>
        <taxon>Pseudolycoriella</taxon>
    </lineage>
</organism>
<dbReference type="Pfam" id="PF00135">
    <property type="entry name" value="COesterase"/>
    <property type="match status" value="1"/>
</dbReference>
<dbReference type="GO" id="GO:0052689">
    <property type="term" value="F:carboxylic ester hydrolase activity"/>
    <property type="evidence" value="ECO:0007669"/>
    <property type="project" value="UniProtKB-KW"/>
</dbReference>
<dbReference type="OrthoDB" id="19653at2759"/>
<keyword evidence="3 6" id="KW-0378">Hydrolase</keyword>
<dbReference type="InterPro" id="IPR019819">
    <property type="entry name" value="Carboxylesterase_B_CS"/>
</dbReference>
<proteinExistence type="inferred from homology"/>
<evidence type="ECO:0000256" key="6">
    <source>
        <dbReference type="RuleBase" id="RU361235"/>
    </source>
</evidence>
<evidence type="ECO:0000256" key="5">
    <source>
        <dbReference type="ARBA" id="ARBA00023180"/>
    </source>
</evidence>
<comment type="similarity">
    <text evidence="1 6">Belongs to the type-B carboxylesterase/lipase family.</text>
</comment>
<keyword evidence="4" id="KW-1015">Disulfide bond</keyword>
<evidence type="ECO:0000256" key="3">
    <source>
        <dbReference type="ARBA" id="ARBA00022801"/>
    </source>
</evidence>
<comment type="caution">
    <text evidence="8">The sequence shown here is derived from an EMBL/GenBank/DDBJ whole genome shotgun (WGS) entry which is preliminary data.</text>
</comment>
<dbReference type="EC" id="3.1.1.-" evidence="6"/>
<evidence type="ECO:0000313" key="9">
    <source>
        <dbReference type="Proteomes" id="UP001151699"/>
    </source>
</evidence>
<reference evidence="8" key="1">
    <citation type="submission" date="2022-07" db="EMBL/GenBank/DDBJ databases">
        <authorList>
            <person name="Trinca V."/>
            <person name="Uliana J.V.C."/>
            <person name="Torres T.T."/>
            <person name="Ward R.J."/>
            <person name="Monesi N."/>
        </authorList>
    </citation>
    <scope>NUCLEOTIDE SEQUENCE</scope>
    <source>
        <strain evidence="8">HSMRA1968</strain>
        <tissue evidence="8">Whole embryos</tissue>
    </source>
</reference>
<dbReference type="InterPro" id="IPR029058">
    <property type="entry name" value="AB_hydrolase_fold"/>
</dbReference>
<evidence type="ECO:0000256" key="4">
    <source>
        <dbReference type="ARBA" id="ARBA00023157"/>
    </source>
</evidence>
<dbReference type="PANTHER" id="PTHR43142:SF1">
    <property type="entry name" value="CARBOXYLIC ESTER HYDROLASE"/>
    <property type="match status" value="1"/>
</dbReference>
<dbReference type="InterPro" id="IPR019826">
    <property type="entry name" value="Carboxylesterase_B_AS"/>
</dbReference>
<gene>
    <name evidence="8" type="primary">EST6_1</name>
    <name evidence="8" type="ORF">Bhyg_16077</name>
</gene>
<dbReference type="PROSITE" id="PS00122">
    <property type="entry name" value="CARBOXYLESTERASE_B_1"/>
    <property type="match status" value="1"/>
</dbReference>
<accession>A0A9Q0RV04</accession>
<name>A0A9Q0RV04_9DIPT</name>
<protein>
    <recommendedName>
        <fullName evidence="6">Carboxylic ester hydrolase</fullName>
        <ecNumber evidence="6">3.1.1.-</ecNumber>
    </recommendedName>
</protein>
<dbReference type="AlphaFoldDB" id="A0A9Q0RV04"/>
<dbReference type="InterPro" id="IPR002018">
    <property type="entry name" value="CarbesteraseB"/>
</dbReference>
<feature type="non-terminal residue" evidence="8">
    <location>
        <position position="1"/>
    </location>
</feature>
<keyword evidence="5" id="KW-0325">Glycoprotein</keyword>
<evidence type="ECO:0000313" key="8">
    <source>
        <dbReference type="EMBL" id="KAJ6632704.1"/>
    </source>
</evidence>
<evidence type="ECO:0000256" key="2">
    <source>
        <dbReference type="ARBA" id="ARBA00022487"/>
    </source>
</evidence>
<dbReference type="PANTHER" id="PTHR43142">
    <property type="entry name" value="CARBOXYLIC ESTER HYDROLASE"/>
    <property type="match status" value="1"/>
</dbReference>
<dbReference type="Proteomes" id="UP001151699">
    <property type="component" value="Unassembled WGS sequence"/>
</dbReference>
<sequence length="640" mass="72140">IVYFVFTYNNAALCSFWYKKFIFNLKQDENKYSNYDLKSTVAVTMATWSVLVLNVLFVVRTTVSQNPFVCINNINTCVEGVTVPATSVDDSFEVFYGIPYAAPPIGNLRFANPVPFGNWFGTLNATQPKEDCIQKFIVFANANVTGVEDCLYLNVYRPIMDFSNTRLPVIVWIHGGGFFGGSATADRPEIFLNTKEVIWVSMAYRLGALGFLSTGDEYSPGNFGLKDQSMALQWVKENIDAFGGNASSITLMGVSAGAAAVHMHMMSPLSQGLFHRAIVMSGSALAPYNEPVKDPLSQAMQQAKLLGIEPFNTADLIFKLRSLDAHTIVDAIEGMKYWDLDPLTTYKTVIEANVTGAFMIEHPLNISLNGNYLHIPWITGVVEHEGAVRAATILTNQTLLDDLNEKFDDLLPFIMEVDIRDENNTDEIVEKIKEKYFNGSNIDSAEKEQRLVDMYSDRAFLYPYYKMVQHFTEYSDANETPLGLYRFMFQGTWSYSYFMTGSDRDFGVVHLDDTIYMFRSELPLNNPVYNIVTSNLTDFYVSFAKTGIPKVLSQQGIIRQCNSHAMADGSFCDYQEFDNSDNGNNLDIRIRNEFDAEMIEFWDNIFELAQRQRGGSSHIQLNISALILTMIFVVKLVDSL</sequence>
<dbReference type="SUPFAM" id="SSF53474">
    <property type="entry name" value="alpha/beta-Hydrolases"/>
    <property type="match status" value="1"/>
</dbReference>
<dbReference type="Gene3D" id="3.40.50.1820">
    <property type="entry name" value="alpha/beta hydrolase"/>
    <property type="match status" value="1"/>
</dbReference>
<dbReference type="EMBL" id="WJQU01002587">
    <property type="protein sequence ID" value="KAJ6632704.1"/>
    <property type="molecule type" value="Genomic_DNA"/>
</dbReference>